<evidence type="ECO:0000313" key="1">
    <source>
        <dbReference type="EMBL" id="GGJ53604.1"/>
    </source>
</evidence>
<reference evidence="1" key="1">
    <citation type="journal article" date="2014" name="Int. J. Syst. Evol. Microbiol.">
        <title>Complete genome sequence of Corynebacterium casei LMG S-19264T (=DSM 44701T), isolated from a smear-ripened cheese.</title>
        <authorList>
            <consortium name="US DOE Joint Genome Institute (JGI-PGF)"/>
            <person name="Walter F."/>
            <person name="Albersmeier A."/>
            <person name="Kalinowski J."/>
            <person name="Ruckert C."/>
        </authorList>
    </citation>
    <scope>NUCLEOTIDE SEQUENCE</scope>
    <source>
        <strain evidence="1">CGMCC 4.7272</strain>
    </source>
</reference>
<name>A0A917LAD3_9ACTN</name>
<protein>
    <submittedName>
        <fullName evidence="1">Uncharacterized protein</fullName>
    </submittedName>
</protein>
<dbReference type="RefSeq" id="WP_189150395.1">
    <property type="nucleotide sequence ID" value="NZ_BAABER010000022.1"/>
</dbReference>
<comment type="caution">
    <text evidence="1">The sequence shown here is derived from an EMBL/GenBank/DDBJ whole genome shotgun (WGS) entry which is preliminary data.</text>
</comment>
<evidence type="ECO:0000313" key="2">
    <source>
        <dbReference type="Proteomes" id="UP000625682"/>
    </source>
</evidence>
<organism evidence="1 2">
    <name type="scientific">Streptomyces lacrimifluminis</name>
    <dbReference type="NCBI Taxonomy" id="1500077"/>
    <lineage>
        <taxon>Bacteria</taxon>
        <taxon>Bacillati</taxon>
        <taxon>Actinomycetota</taxon>
        <taxon>Actinomycetes</taxon>
        <taxon>Kitasatosporales</taxon>
        <taxon>Streptomycetaceae</taxon>
        <taxon>Streptomyces</taxon>
    </lineage>
</organism>
<proteinExistence type="predicted"/>
<dbReference type="EMBL" id="BMMU01000023">
    <property type="protein sequence ID" value="GGJ53604.1"/>
    <property type="molecule type" value="Genomic_DNA"/>
</dbReference>
<dbReference type="AlphaFoldDB" id="A0A917LAD3"/>
<gene>
    <name evidence="1" type="ORF">GCM10012282_58330</name>
</gene>
<sequence>MSGTAFRSGAERSYPLPHAGPGAQFTESLVTSVAALLVAYGFPRLDASADRAALEKALTAFLYNPLESHK</sequence>
<reference evidence="1" key="2">
    <citation type="submission" date="2020-09" db="EMBL/GenBank/DDBJ databases">
        <authorList>
            <person name="Sun Q."/>
            <person name="Zhou Y."/>
        </authorList>
    </citation>
    <scope>NUCLEOTIDE SEQUENCE</scope>
    <source>
        <strain evidence="1">CGMCC 4.7272</strain>
    </source>
</reference>
<accession>A0A917LAD3</accession>
<keyword evidence="2" id="KW-1185">Reference proteome</keyword>
<dbReference type="Proteomes" id="UP000625682">
    <property type="component" value="Unassembled WGS sequence"/>
</dbReference>